<dbReference type="Proteomes" id="UP000324800">
    <property type="component" value="Unassembled WGS sequence"/>
</dbReference>
<dbReference type="AlphaFoldDB" id="A0A5J4SH88"/>
<feature type="non-terminal residue" evidence="1">
    <location>
        <position position="1"/>
    </location>
</feature>
<accession>A0A5J4SH88</accession>
<dbReference type="EMBL" id="SNRW01040236">
    <property type="protein sequence ID" value="KAA6345529.1"/>
    <property type="molecule type" value="Genomic_DNA"/>
</dbReference>
<reference evidence="1 2" key="1">
    <citation type="submission" date="2019-03" db="EMBL/GenBank/DDBJ databases">
        <title>Single cell metagenomics reveals metabolic interactions within the superorganism composed of flagellate Streblomastix strix and complex community of Bacteroidetes bacteria on its surface.</title>
        <authorList>
            <person name="Treitli S.C."/>
            <person name="Kolisko M."/>
            <person name="Husnik F."/>
            <person name="Keeling P."/>
            <person name="Hampl V."/>
        </authorList>
    </citation>
    <scope>NUCLEOTIDE SEQUENCE [LARGE SCALE GENOMIC DNA]</scope>
    <source>
        <strain evidence="1">ST1C</strain>
    </source>
</reference>
<protein>
    <submittedName>
        <fullName evidence="1">Uncharacterized protein</fullName>
    </submittedName>
</protein>
<gene>
    <name evidence="1" type="ORF">EZS28_052154</name>
</gene>
<name>A0A5J4SH88_9EUKA</name>
<sequence length="125" mass="14631">KLRKGMTIADKCATEDEIRRADPSIRHVDAMARVLGLTDHKTRRFVYHLGFPNSLLQDLYETKLRITKEGNITQEKFVENADKYEEKLHPDVIVKIHVKNQSADCVKLISNCVELWNTKIHDYYF</sequence>
<proteinExistence type="predicted"/>
<evidence type="ECO:0000313" key="1">
    <source>
        <dbReference type="EMBL" id="KAA6345529.1"/>
    </source>
</evidence>
<evidence type="ECO:0000313" key="2">
    <source>
        <dbReference type="Proteomes" id="UP000324800"/>
    </source>
</evidence>
<organism evidence="1 2">
    <name type="scientific">Streblomastix strix</name>
    <dbReference type="NCBI Taxonomy" id="222440"/>
    <lineage>
        <taxon>Eukaryota</taxon>
        <taxon>Metamonada</taxon>
        <taxon>Preaxostyla</taxon>
        <taxon>Oxymonadida</taxon>
        <taxon>Streblomastigidae</taxon>
        <taxon>Streblomastix</taxon>
    </lineage>
</organism>
<comment type="caution">
    <text evidence="1">The sequence shown here is derived from an EMBL/GenBank/DDBJ whole genome shotgun (WGS) entry which is preliminary data.</text>
</comment>